<dbReference type="AlphaFoldDB" id="A0A8K0G2E6"/>
<organism evidence="1 2">
    <name type="scientific">Ignelater luminosus</name>
    <name type="common">Cucubano</name>
    <name type="synonym">Pyrophorus luminosus</name>
    <dbReference type="NCBI Taxonomy" id="2038154"/>
    <lineage>
        <taxon>Eukaryota</taxon>
        <taxon>Metazoa</taxon>
        <taxon>Ecdysozoa</taxon>
        <taxon>Arthropoda</taxon>
        <taxon>Hexapoda</taxon>
        <taxon>Insecta</taxon>
        <taxon>Pterygota</taxon>
        <taxon>Neoptera</taxon>
        <taxon>Endopterygota</taxon>
        <taxon>Coleoptera</taxon>
        <taxon>Polyphaga</taxon>
        <taxon>Elateriformia</taxon>
        <taxon>Elateroidea</taxon>
        <taxon>Elateridae</taxon>
        <taxon>Agrypninae</taxon>
        <taxon>Pyrophorini</taxon>
        <taxon>Ignelater</taxon>
    </lineage>
</organism>
<gene>
    <name evidence="1" type="ORF">ILUMI_22932</name>
</gene>
<dbReference type="OrthoDB" id="6767430at2759"/>
<keyword evidence="2" id="KW-1185">Reference proteome</keyword>
<reference evidence="1" key="1">
    <citation type="submission" date="2019-08" db="EMBL/GenBank/DDBJ databases">
        <title>The genome of the North American firefly Photinus pyralis.</title>
        <authorList>
            <consortium name="Photinus pyralis genome working group"/>
            <person name="Fallon T.R."/>
            <person name="Sander Lower S.E."/>
            <person name="Weng J.-K."/>
        </authorList>
    </citation>
    <scope>NUCLEOTIDE SEQUENCE</scope>
    <source>
        <strain evidence="1">TRF0915ILg1</strain>
        <tissue evidence="1">Whole body</tissue>
    </source>
</reference>
<protein>
    <submittedName>
        <fullName evidence="1">Uncharacterized protein</fullName>
    </submittedName>
</protein>
<evidence type="ECO:0000313" key="2">
    <source>
        <dbReference type="Proteomes" id="UP000801492"/>
    </source>
</evidence>
<accession>A0A8K0G2E6</accession>
<proteinExistence type="predicted"/>
<dbReference type="EMBL" id="VTPC01090527">
    <property type="protein sequence ID" value="KAF2883243.1"/>
    <property type="molecule type" value="Genomic_DNA"/>
</dbReference>
<comment type="caution">
    <text evidence="1">The sequence shown here is derived from an EMBL/GenBank/DDBJ whole genome shotgun (WGS) entry which is preliminary data.</text>
</comment>
<evidence type="ECO:0000313" key="1">
    <source>
        <dbReference type="EMBL" id="KAF2883243.1"/>
    </source>
</evidence>
<dbReference type="Proteomes" id="UP000801492">
    <property type="component" value="Unassembled WGS sequence"/>
</dbReference>
<name>A0A8K0G2E6_IGNLU</name>
<sequence>MERKEPKKEKACSYKLKEDKTRALYQFLVTQKAAEIPSWEQEMNQETVWENFKEILRATAQELCGSVPIGGKKRKAVWWCTEELKLEVATKNEMWKTYHQRKTTESYNTYKLQRNKAEEIADRWTEYFEELLEDIENKRKKGRTREENVISEKELEKALQKTNPGKSAGEDQLTREMFKFLNKEGKQKLLGLPNKIRIEEIMPNDWKIGILIPIYV</sequence>